<evidence type="ECO:0000256" key="1">
    <source>
        <dbReference type="SAM" id="SignalP"/>
    </source>
</evidence>
<keyword evidence="3" id="KW-1185">Reference proteome</keyword>
<feature type="chain" id="PRO_5035806636" evidence="1">
    <location>
        <begin position="28"/>
        <end position="86"/>
    </location>
</feature>
<dbReference type="EMBL" id="CP091521">
    <property type="protein sequence ID" value="UOP04792.1"/>
    <property type="molecule type" value="Genomic_DNA"/>
</dbReference>
<protein>
    <submittedName>
        <fullName evidence="2">Uncharacterized protein</fullName>
    </submittedName>
</protein>
<evidence type="ECO:0000313" key="2">
    <source>
        <dbReference type="EMBL" id="UOP04792.1"/>
    </source>
</evidence>
<name>A0A8T9MX52_9NEIS</name>
<evidence type="ECO:0000313" key="3">
    <source>
        <dbReference type="Proteomes" id="UP000831534"/>
    </source>
</evidence>
<organism evidence="2 3">
    <name type="scientific">Conchiformibius kuhniae</name>
    <dbReference type="NCBI Taxonomy" id="211502"/>
    <lineage>
        <taxon>Bacteria</taxon>
        <taxon>Pseudomonadati</taxon>
        <taxon>Pseudomonadota</taxon>
        <taxon>Betaproteobacteria</taxon>
        <taxon>Neisseriales</taxon>
        <taxon>Neisseriaceae</taxon>
        <taxon>Conchiformibius</taxon>
    </lineage>
</organism>
<gene>
    <name evidence="2" type="ORF">LVJ77_11690</name>
</gene>
<dbReference type="Proteomes" id="UP000831534">
    <property type="component" value="Chromosome"/>
</dbReference>
<feature type="signal peptide" evidence="1">
    <location>
        <begin position="1"/>
        <end position="27"/>
    </location>
</feature>
<reference evidence="2" key="2">
    <citation type="journal article" date="2022" name="Res Sq">
        <title>Evolution of multicellular longitudinally dividing oral cavity symbionts (Neisseriaceae).</title>
        <authorList>
            <person name="Nyongesa S."/>
            <person name="Weber P."/>
            <person name="Bernet E."/>
            <person name="Pullido F."/>
            <person name="Nieckarz M."/>
            <person name="Delaby M."/>
            <person name="Nieves C."/>
            <person name="Viehboeck T."/>
            <person name="Krause N."/>
            <person name="Rivera-Millot A."/>
            <person name="Nakamura A."/>
            <person name="Vischer N."/>
            <person name="VanNieuwenhze M."/>
            <person name="Brun Y."/>
            <person name="Cava F."/>
            <person name="Bulgheresi S."/>
            <person name="Veyrier F."/>
        </authorList>
    </citation>
    <scope>NUCLEOTIDE SEQUENCE</scope>
    <source>
        <strain evidence="2">17694</strain>
    </source>
</reference>
<dbReference type="AlphaFoldDB" id="A0A8T9MX52"/>
<proteinExistence type="predicted"/>
<keyword evidence="1" id="KW-0732">Signal</keyword>
<reference evidence="2" key="1">
    <citation type="submission" date="2021-12" db="EMBL/GenBank/DDBJ databases">
        <authorList>
            <person name="Veyrier F.J."/>
        </authorList>
    </citation>
    <scope>NUCLEOTIDE SEQUENCE</scope>
    <source>
        <strain evidence="2">17694</strain>
    </source>
</reference>
<accession>A0A8T9MX52</accession>
<sequence length="86" mass="8874">MNTPMTRRHRLLRLPLAFCLMCAAACAATTAPSAAALHGDWVLLTVDGTPADTAHARLSFDDQAHFTVPPPAATGFSAATAPATDG</sequence>